<name>A0A6C0JVC0_9ZZZZ</name>
<keyword evidence="2" id="KW-0812">Transmembrane</keyword>
<protein>
    <submittedName>
        <fullName evidence="3">Uncharacterized protein</fullName>
    </submittedName>
</protein>
<evidence type="ECO:0000256" key="1">
    <source>
        <dbReference type="SAM" id="MobiDB-lite"/>
    </source>
</evidence>
<dbReference type="AlphaFoldDB" id="A0A6C0JVC0"/>
<feature type="transmembrane region" description="Helical" evidence="2">
    <location>
        <begin position="120"/>
        <end position="142"/>
    </location>
</feature>
<sequence length="188" mass="21387">MNITTTSLDALPTGNHGNNVDPVQLTVTPSMPMPNSEPSDKPNYENELITSLQKAVASGMTSLPSRDIPMHTNELHEDERVKANYIPKQPNDYIQQQDTIDTMIQQNANKQKQFDHMDDIYNVLSLPFTIAMVYFIYQLPVVRLFLLTQLPFCYGKCGDVKLIGRIVESILFGLLIYVMTKFMHYVIS</sequence>
<feature type="transmembrane region" description="Helical" evidence="2">
    <location>
        <begin position="162"/>
        <end position="180"/>
    </location>
</feature>
<keyword evidence="2" id="KW-1133">Transmembrane helix</keyword>
<keyword evidence="2" id="KW-0472">Membrane</keyword>
<dbReference type="EMBL" id="MN740708">
    <property type="protein sequence ID" value="QHU09323.1"/>
    <property type="molecule type" value="Genomic_DNA"/>
</dbReference>
<proteinExistence type="predicted"/>
<accession>A0A6C0JVC0</accession>
<evidence type="ECO:0000256" key="2">
    <source>
        <dbReference type="SAM" id="Phobius"/>
    </source>
</evidence>
<reference evidence="3" key="1">
    <citation type="journal article" date="2020" name="Nature">
        <title>Giant virus diversity and host interactions through global metagenomics.</title>
        <authorList>
            <person name="Schulz F."/>
            <person name="Roux S."/>
            <person name="Paez-Espino D."/>
            <person name="Jungbluth S."/>
            <person name="Walsh D.A."/>
            <person name="Denef V.J."/>
            <person name="McMahon K.D."/>
            <person name="Konstantinidis K.T."/>
            <person name="Eloe-Fadrosh E.A."/>
            <person name="Kyrpides N.C."/>
            <person name="Woyke T."/>
        </authorList>
    </citation>
    <scope>NUCLEOTIDE SEQUENCE</scope>
    <source>
        <strain evidence="3">GVMAG-S-1074260-58</strain>
    </source>
</reference>
<feature type="region of interest" description="Disordered" evidence="1">
    <location>
        <begin position="1"/>
        <end position="42"/>
    </location>
</feature>
<evidence type="ECO:0000313" key="3">
    <source>
        <dbReference type="EMBL" id="QHU09323.1"/>
    </source>
</evidence>
<organism evidence="3">
    <name type="scientific">viral metagenome</name>
    <dbReference type="NCBI Taxonomy" id="1070528"/>
    <lineage>
        <taxon>unclassified sequences</taxon>
        <taxon>metagenomes</taxon>
        <taxon>organismal metagenomes</taxon>
    </lineage>
</organism>